<sequence>DNPFPSLVLHKGTRLETWAQVQQWTGSLTDSERAAQRVKLVDYLPLNDTVAVRGLNLPAQRSRERISPAPFSYRYNRCAVVGDSGGLLSTELGALIDNHAAVLRFNAAPTSHYETHVGRKSTFRLYNGKSVAALLKKDAHRILDRARPQMLLWRPETFHQYPQIKRRLSESVDLQLLRPEFLQRVIDVYYAVYDRMRRSGMIQADVIEPKSGAADGDRVAATMEAIKVEAAMRMASPDDAAARVPTSFVGIYLMMHLCKRVNLFGFDPVSVQEHIKELGITTPTYYDNKDFISLAPDDPPLGANQTDRSSSDRVWRGLRGERFPGGGTQLGGGGFDYALLRLWEIYGLLKICTTVAPEQCLESYKVL</sequence>
<dbReference type="GO" id="GO:0032580">
    <property type="term" value="C:Golgi cisterna membrane"/>
    <property type="evidence" value="ECO:0007669"/>
    <property type="project" value="UniProtKB-SubCell"/>
</dbReference>
<evidence type="ECO:0000313" key="15">
    <source>
        <dbReference type="Proteomes" id="UP001190700"/>
    </source>
</evidence>
<keyword evidence="7" id="KW-1133">Transmembrane helix</keyword>
<evidence type="ECO:0000256" key="6">
    <source>
        <dbReference type="ARBA" id="ARBA00022968"/>
    </source>
</evidence>
<dbReference type="InterPro" id="IPR001675">
    <property type="entry name" value="Glyco_trans_29"/>
</dbReference>
<evidence type="ECO:0000256" key="9">
    <source>
        <dbReference type="ARBA" id="ARBA00023136"/>
    </source>
</evidence>
<evidence type="ECO:0000313" key="14">
    <source>
        <dbReference type="EMBL" id="KAK3255052.1"/>
    </source>
</evidence>
<comment type="subcellular location">
    <subcellularLocation>
        <location evidence="1">Golgi apparatus</location>
        <location evidence="1">Golgi stack membrane</location>
        <topology evidence="1">Single-pass type II membrane protein</topology>
    </subcellularLocation>
</comment>
<evidence type="ECO:0000256" key="5">
    <source>
        <dbReference type="ARBA" id="ARBA00022692"/>
    </source>
</evidence>
<evidence type="ECO:0000256" key="1">
    <source>
        <dbReference type="ARBA" id="ARBA00004447"/>
    </source>
</evidence>
<dbReference type="Gene3D" id="3.90.1480.20">
    <property type="entry name" value="Glycosyl transferase family 29"/>
    <property type="match status" value="1"/>
</dbReference>
<dbReference type="PANTHER" id="PTHR46059:SF1">
    <property type="entry name" value="BETA-GALACTOSIDE ALPHA-2,6-SIALYLTRANSFERASE"/>
    <property type="match status" value="1"/>
</dbReference>
<proteinExistence type="inferred from homology"/>
<comment type="similarity">
    <text evidence="2">Belongs to the glycosyltransferase 29 family.</text>
</comment>
<dbReference type="EC" id="2.4.3.1" evidence="13"/>
<reference evidence="14 15" key="1">
    <citation type="journal article" date="2015" name="Genome Biol. Evol.">
        <title>Comparative Genomics of a Bacterivorous Green Alga Reveals Evolutionary Causalities and Consequences of Phago-Mixotrophic Mode of Nutrition.</title>
        <authorList>
            <person name="Burns J.A."/>
            <person name="Paasch A."/>
            <person name="Narechania A."/>
            <person name="Kim E."/>
        </authorList>
    </citation>
    <scope>NUCLEOTIDE SEQUENCE [LARGE SCALE GENOMIC DNA]</scope>
    <source>
        <strain evidence="14 15">PLY_AMNH</strain>
    </source>
</reference>
<evidence type="ECO:0000256" key="4">
    <source>
        <dbReference type="ARBA" id="ARBA00022679"/>
    </source>
</evidence>
<keyword evidence="15" id="KW-1185">Reference proteome</keyword>
<comment type="caution">
    <text evidence="14">The sequence shown here is derived from an EMBL/GenBank/DDBJ whole genome shotgun (WGS) entry which is preliminary data.</text>
</comment>
<gene>
    <name evidence="14" type="ORF">CYMTET_35753</name>
</gene>
<accession>A0AAE0F8I5</accession>
<keyword evidence="10" id="KW-1015">Disulfide bond</keyword>
<keyword evidence="9" id="KW-0472">Membrane</keyword>
<evidence type="ECO:0000256" key="11">
    <source>
        <dbReference type="ARBA" id="ARBA00023180"/>
    </source>
</evidence>
<keyword evidence="11" id="KW-0325">Glycoprotein</keyword>
<dbReference type="GO" id="GO:0003835">
    <property type="term" value="F:beta-galactoside alpha-2,6-sialyltransferase activity"/>
    <property type="evidence" value="ECO:0007669"/>
    <property type="project" value="UniProtKB-EC"/>
</dbReference>
<dbReference type="EMBL" id="LGRX02022866">
    <property type="protein sequence ID" value="KAK3255052.1"/>
    <property type="molecule type" value="Genomic_DNA"/>
</dbReference>
<keyword evidence="8" id="KW-0333">Golgi apparatus</keyword>
<dbReference type="InterPro" id="IPR038578">
    <property type="entry name" value="GT29-like_sf"/>
</dbReference>
<keyword evidence="5" id="KW-0812">Transmembrane</keyword>
<evidence type="ECO:0000256" key="8">
    <source>
        <dbReference type="ARBA" id="ARBA00023034"/>
    </source>
</evidence>
<evidence type="ECO:0000256" key="10">
    <source>
        <dbReference type="ARBA" id="ARBA00023157"/>
    </source>
</evidence>
<feature type="non-terminal residue" evidence="14">
    <location>
        <position position="1"/>
    </location>
</feature>
<keyword evidence="6" id="KW-0735">Signal-anchor</keyword>
<dbReference type="PANTHER" id="PTHR46059">
    <property type="entry name" value="BETA-GALACTOSIDE ALPHA-2,6-SIALYLTRANSFERASE"/>
    <property type="match status" value="1"/>
</dbReference>
<protein>
    <recommendedName>
        <fullName evidence="13">beta-galactoside alpha-(2,6)-sialyltransferase</fullName>
        <ecNumber evidence="13">2.4.3.1</ecNumber>
    </recommendedName>
</protein>
<organism evidence="14 15">
    <name type="scientific">Cymbomonas tetramitiformis</name>
    <dbReference type="NCBI Taxonomy" id="36881"/>
    <lineage>
        <taxon>Eukaryota</taxon>
        <taxon>Viridiplantae</taxon>
        <taxon>Chlorophyta</taxon>
        <taxon>Pyramimonadophyceae</taxon>
        <taxon>Pyramimonadales</taxon>
        <taxon>Pyramimonadaceae</taxon>
        <taxon>Cymbomonas</taxon>
    </lineage>
</organism>
<keyword evidence="4" id="KW-0808">Transferase</keyword>
<name>A0AAE0F8I5_9CHLO</name>
<comment type="catalytic activity">
    <reaction evidence="12">
        <text>a beta-D-galactoside + CMP-N-acetyl-beta-neuraminate = an N-acetyl-alpha-neuraminyl-(2-&gt;6)-beta-D-galactosyl derivative + CMP + H(+)</text>
        <dbReference type="Rhea" id="RHEA:52104"/>
        <dbReference type="ChEBI" id="CHEBI:15378"/>
        <dbReference type="ChEBI" id="CHEBI:28034"/>
        <dbReference type="ChEBI" id="CHEBI:57812"/>
        <dbReference type="ChEBI" id="CHEBI:60377"/>
        <dbReference type="ChEBI" id="CHEBI:136398"/>
        <dbReference type="EC" id="2.4.3.1"/>
    </reaction>
</comment>
<evidence type="ECO:0000256" key="12">
    <source>
        <dbReference type="ARBA" id="ARBA00034249"/>
    </source>
</evidence>
<evidence type="ECO:0000256" key="7">
    <source>
        <dbReference type="ARBA" id="ARBA00022989"/>
    </source>
</evidence>
<evidence type="ECO:0000256" key="2">
    <source>
        <dbReference type="ARBA" id="ARBA00006003"/>
    </source>
</evidence>
<dbReference type="AlphaFoldDB" id="A0AAE0F8I5"/>
<keyword evidence="3" id="KW-0328">Glycosyltransferase</keyword>
<evidence type="ECO:0000256" key="13">
    <source>
        <dbReference type="ARBA" id="ARBA00034329"/>
    </source>
</evidence>
<evidence type="ECO:0000256" key="3">
    <source>
        <dbReference type="ARBA" id="ARBA00022676"/>
    </source>
</evidence>
<dbReference type="Proteomes" id="UP001190700">
    <property type="component" value="Unassembled WGS sequence"/>
</dbReference>
<dbReference type="Pfam" id="PF00777">
    <property type="entry name" value="Glyco_transf_29"/>
    <property type="match status" value="1"/>
</dbReference>